<dbReference type="SUPFAM" id="SSF49265">
    <property type="entry name" value="Fibronectin type III"/>
    <property type="match status" value="1"/>
</dbReference>
<dbReference type="InterPro" id="IPR003598">
    <property type="entry name" value="Ig_sub2"/>
</dbReference>
<feature type="domain" description="Ig-like" evidence="5">
    <location>
        <begin position="165"/>
        <end position="257"/>
    </location>
</feature>
<dbReference type="Pfam" id="PF13927">
    <property type="entry name" value="Ig_3"/>
    <property type="match status" value="1"/>
</dbReference>
<feature type="region of interest" description="Disordered" evidence="4">
    <location>
        <begin position="1"/>
        <end position="64"/>
    </location>
</feature>
<dbReference type="SMART" id="SM00409">
    <property type="entry name" value="IG"/>
    <property type="match status" value="3"/>
</dbReference>
<dbReference type="EMBL" id="JABFTP020000165">
    <property type="protein sequence ID" value="KAL3285361.1"/>
    <property type="molecule type" value="Genomic_DNA"/>
</dbReference>
<dbReference type="CDD" id="cd00096">
    <property type="entry name" value="Ig"/>
    <property type="match status" value="2"/>
</dbReference>
<dbReference type="Gene3D" id="2.60.40.10">
    <property type="entry name" value="Immunoglobulins"/>
    <property type="match status" value="4"/>
</dbReference>
<dbReference type="InterPro" id="IPR036116">
    <property type="entry name" value="FN3_sf"/>
</dbReference>
<accession>A0ABD2P300</accession>
<dbReference type="InterPro" id="IPR003599">
    <property type="entry name" value="Ig_sub"/>
</dbReference>
<keyword evidence="2" id="KW-1015">Disulfide bond</keyword>
<keyword evidence="7" id="KW-1185">Reference proteome</keyword>
<name>A0ABD2P300_9CUCU</name>
<dbReference type="PANTHER" id="PTHR45080:SF38">
    <property type="entry name" value="FI23916P1-RELATED"/>
    <property type="match status" value="1"/>
</dbReference>
<evidence type="ECO:0000313" key="7">
    <source>
        <dbReference type="Proteomes" id="UP001516400"/>
    </source>
</evidence>
<feature type="domain" description="Ig-like" evidence="5">
    <location>
        <begin position="66"/>
        <end position="156"/>
    </location>
</feature>
<protein>
    <recommendedName>
        <fullName evidence="5">Ig-like domain-containing protein</fullName>
    </recommendedName>
</protein>
<evidence type="ECO:0000256" key="2">
    <source>
        <dbReference type="ARBA" id="ARBA00023157"/>
    </source>
</evidence>
<keyword evidence="3" id="KW-0393">Immunoglobulin domain</keyword>
<evidence type="ECO:0000313" key="6">
    <source>
        <dbReference type="EMBL" id="KAL3285361.1"/>
    </source>
</evidence>
<sequence length="496" mass="54937">MQLYAVPLKDDAGEGDDLGILADEDADDENIQRDADNNYYDDVEDPANKETSNASTEKVNNQFESPAKILTPEKIFEKDIGDTVFLPCQTASKDESVIIWYKDGSILFQGTVEMGAKTNNKFMDDNSIQISNITADDGGQYKCVSVVSKNNEASITHTLKVRTPPSVLELHAKDNQSVLSVGQELVLTCHAKGYPEPVISWHKETIKEGKTVNERLGLTGNTLTIPEIARKDEGRYLCFADNKVGQPALGYINIELTHPPIVSIEKIIVSSDHDMDTELKCTVKAKPTANVIWLRNGNNLKSTEHVHLLNEGNDHILILKGLKESDFGKYVCLAKNYLGTVERSISLVKTPAVNEFIKPEKPTKDLVLTWKVESKTPITEHELQYRRKGESNWISVKPVVHGGEDGVYIIKTALKGLGDGTYETRCRSQNHHGWSDFSDITIVEGEKTTTPPPDVALSQQPESEVGESKRGNSSTSLTGSLFLSSIALLYVYFLRL</sequence>
<feature type="compositionally biased region" description="Polar residues" evidence="4">
    <location>
        <begin position="49"/>
        <end position="64"/>
    </location>
</feature>
<dbReference type="InterPro" id="IPR036179">
    <property type="entry name" value="Ig-like_dom_sf"/>
</dbReference>
<feature type="compositionally biased region" description="Acidic residues" evidence="4">
    <location>
        <begin position="13"/>
        <end position="29"/>
    </location>
</feature>
<dbReference type="InterPro" id="IPR050958">
    <property type="entry name" value="Cell_Adh-Cytoskel_Orgn"/>
</dbReference>
<comment type="caution">
    <text evidence="6">The sequence shown here is derived from an EMBL/GenBank/DDBJ whole genome shotgun (WGS) entry which is preliminary data.</text>
</comment>
<dbReference type="PANTHER" id="PTHR45080">
    <property type="entry name" value="CONTACTIN 5"/>
    <property type="match status" value="1"/>
</dbReference>
<dbReference type="InterPro" id="IPR013098">
    <property type="entry name" value="Ig_I-set"/>
</dbReference>
<dbReference type="AlphaFoldDB" id="A0ABD2P300"/>
<proteinExistence type="predicted"/>
<dbReference type="InterPro" id="IPR013783">
    <property type="entry name" value="Ig-like_fold"/>
</dbReference>
<keyword evidence="1" id="KW-0677">Repeat</keyword>
<dbReference type="InterPro" id="IPR007110">
    <property type="entry name" value="Ig-like_dom"/>
</dbReference>
<dbReference type="FunFam" id="2.60.40.10:FF:000032">
    <property type="entry name" value="palladin isoform X1"/>
    <property type="match status" value="1"/>
</dbReference>
<evidence type="ECO:0000259" key="5">
    <source>
        <dbReference type="PROSITE" id="PS50835"/>
    </source>
</evidence>
<dbReference type="PROSITE" id="PS50835">
    <property type="entry name" value="IG_LIKE"/>
    <property type="match status" value="3"/>
</dbReference>
<feature type="region of interest" description="Disordered" evidence="4">
    <location>
        <begin position="448"/>
        <end position="476"/>
    </location>
</feature>
<evidence type="ECO:0000256" key="4">
    <source>
        <dbReference type="SAM" id="MobiDB-lite"/>
    </source>
</evidence>
<gene>
    <name evidence="6" type="ORF">HHI36_019469</name>
</gene>
<evidence type="ECO:0000256" key="1">
    <source>
        <dbReference type="ARBA" id="ARBA00022737"/>
    </source>
</evidence>
<dbReference type="Proteomes" id="UP001516400">
    <property type="component" value="Unassembled WGS sequence"/>
</dbReference>
<dbReference type="SMART" id="SM00408">
    <property type="entry name" value="IGc2"/>
    <property type="match status" value="3"/>
</dbReference>
<feature type="domain" description="Ig-like" evidence="5">
    <location>
        <begin position="259"/>
        <end position="346"/>
    </location>
</feature>
<reference evidence="6 7" key="1">
    <citation type="journal article" date="2021" name="BMC Biol.">
        <title>Horizontally acquired antibacterial genes associated with adaptive radiation of ladybird beetles.</title>
        <authorList>
            <person name="Li H.S."/>
            <person name="Tang X.F."/>
            <person name="Huang Y.H."/>
            <person name="Xu Z.Y."/>
            <person name="Chen M.L."/>
            <person name="Du X.Y."/>
            <person name="Qiu B.Y."/>
            <person name="Chen P.T."/>
            <person name="Zhang W."/>
            <person name="Slipinski A."/>
            <person name="Escalona H.E."/>
            <person name="Waterhouse R.M."/>
            <person name="Zwick A."/>
            <person name="Pang H."/>
        </authorList>
    </citation>
    <scope>NUCLEOTIDE SEQUENCE [LARGE SCALE GENOMIC DNA]</scope>
    <source>
        <strain evidence="6">SYSU2018</strain>
    </source>
</reference>
<dbReference type="SUPFAM" id="SSF48726">
    <property type="entry name" value="Immunoglobulin"/>
    <property type="match status" value="3"/>
</dbReference>
<dbReference type="Pfam" id="PF07679">
    <property type="entry name" value="I-set"/>
    <property type="match status" value="2"/>
</dbReference>
<evidence type="ECO:0000256" key="3">
    <source>
        <dbReference type="ARBA" id="ARBA00023319"/>
    </source>
</evidence>
<organism evidence="6 7">
    <name type="scientific">Cryptolaemus montrouzieri</name>
    <dbReference type="NCBI Taxonomy" id="559131"/>
    <lineage>
        <taxon>Eukaryota</taxon>
        <taxon>Metazoa</taxon>
        <taxon>Ecdysozoa</taxon>
        <taxon>Arthropoda</taxon>
        <taxon>Hexapoda</taxon>
        <taxon>Insecta</taxon>
        <taxon>Pterygota</taxon>
        <taxon>Neoptera</taxon>
        <taxon>Endopterygota</taxon>
        <taxon>Coleoptera</taxon>
        <taxon>Polyphaga</taxon>
        <taxon>Cucujiformia</taxon>
        <taxon>Coccinelloidea</taxon>
        <taxon>Coccinellidae</taxon>
        <taxon>Scymninae</taxon>
        <taxon>Scymnini</taxon>
        <taxon>Cryptolaemus</taxon>
    </lineage>
</organism>